<organism evidence="3 4">
    <name type="scientific">Achromobacter deleyi</name>
    <dbReference type="NCBI Taxonomy" id="1353891"/>
    <lineage>
        <taxon>Bacteria</taxon>
        <taxon>Pseudomonadati</taxon>
        <taxon>Pseudomonadota</taxon>
        <taxon>Betaproteobacteria</taxon>
        <taxon>Burkholderiales</taxon>
        <taxon>Alcaligenaceae</taxon>
        <taxon>Achromobacter</taxon>
    </lineage>
</organism>
<dbReference type="EMBL" id="CADIJO010000014">
    <property type="protein sequence ID" value="CAB3721827.1"/>
    <property type="molecule type" value="Genomic_DNA"/>
</dbReference>
<name>A0A6S7ADU6_9BURK</name>
<evidence type="ECO:0000259" key="2">
    <source>
        <dbReference type="Pfam" id="PF16747"/>
    </source>
</evidence>
<dbReference type="Proteomes" id="UP000494111">
    <property type="component" value="Unassembled WGS sequence"/>
</dbReference>
<accession>A0A6S7ADU6</accession>
<reference evidence="3 4" key="1">
    <citation type="submission" date="2020-04" db="EMBL/GenBank/DDBJ databases">
        <authorList>
            <person name="De Canck E."/>
        </authorList>
    </citation>
    <scope>NUCLEOTIDE SEQUENCE [LARGE SCALE GENOMIC DNA]</scope>
    <source>
        <strain evidence="3 4">LMG 3458</strain>
    </source>
</reference>
<dbReference type="RefSeq" id="WP_025138527.1">
    <property type="nucleotide sequence ID" value="NZ_CADIJO010000014.1"/>
</dbReference>
<sequence length="188" mass="19753">MTARHAHLTLVLALLAGPAWAQATAEPADVCKAVTVREGDPIPDNACAVNIVPRTPGVEGIVFGTPPAWQPVDSQAMPGVFYDSESIAALSERPLVMRVTVAWFYAQPRVSEANGQPYGSVTQPVTLNCSNNTYTVTETQHYAGPNANGGLVESIPIAGIVNAPVARDPVQRKLRGVVCPAGGKSARK</sequence>
<dbReference type="InterPro" id="IPR031939">
    <property type="entry name" value="Adhesin_E-like"/>
</dbReference>
<protein>
    <recommendedName>
        <fullName evidence="2">Surface-adhesin protein E-like domain-containing protein</fullName>
    </recommendedName>
</protein>
<feature type="signal peptide" evidence="1">
    <location>
        <begin position="1"/>
        <end position="21"/>
    </location>
</feature>
<evidence type="ECO:0000256" key="1">
    <source>
        <dbReference type="SAM" id="SignalP"/>
    </source>
</evidence>
<keyword evidence="1" id="KW-0732">Signal</keyword>
<dbReference type="Pfam" id="PF16747">
    <property type="entry name" value="Adhesin_E"/>
    <property type="match status" value="1"/>
</dbReference>
<proteinExistence type="predicted"/>
<dbReference type="AlphaFoldDB" id="A0A6S7ADU6"/>
<feature type="domain" description="Surface-adhesin protein E-like" evidence="2">
    <location>
        <begin position="69"/>
        <end position="179"/>
    </location>
</feature>
<evidence type="ECO:0000313" key="4">
    <source>
        <dbReference type="Proteomes" id="UP000494111"/>
    </source>
</evidence>
<gene>
    <name evidence="3" type="ORF">LMG3458_04035</name>
</gene>
<evidence type="ECO:0000313" key="3">
    <source>
        <dbReference type="EMBL" id="CAB3721827.1"/>
    </source>
</evidence>
<feature type="chain" id="PRO_5028851750" description="Surface-adhesin protein E-like domain-containing protein" evidence="1">
    <location>
        <begin position="22"/>
        <end position="188"/>
    </location>
</feature>